<dbReference type="PANTHER" id="PTHR33840:SF2">
    <property type="entry name" value="TLE1 PHOSPHOLIPASE DOMAIN-CONTAINING PROTEIN"/>
    <property type="match status" value="1"/>
</dbReference>
<organism evidence="3 4">
    <name type="scientific">Multifurca ochricompacta</name>
    <dbReference type="NCBI Taxonomy" id="376703"/>
    <lineage>
        <taxon>Eukaryota</taxon>
        <taxon>Fungi</taxon>
        <taxon>Dikarya</taxon>
        <taxon>Basidiomycota</taxon>
        <taxon>Agaricomycotina</taxon>
        <taxon>Agaricomycetes</taxon>
        <taxon>Russulales</taxon>
        <taxon>Russulaceae</taxon>
        <taxon>Multifurca</taxon>
    </lineage>
</organism>
<dbReference type="Proteomes" id="UP001203297">
    <property type="component" value="Unassembled WGS sequence"/>
</dbReference>
<feature type="domain" description="T6SS Phospholipase effector Tle1-like catalytic" evidence="2">
    <location>
        <begin position="39"/>
        <end position="292"/>
    </location>
</feature>
<proteinExistence type="predicted"/>
<evidence type="ECO:0000313" key="3">
    <source>
        <dbReference type="EMBL" id="KAI0301180.1"/>
    </source>
</evidence>
<accession>A0AAD4M6E5</accession>
<dbReference type="Pfam" id="PF09994">
    <property type="entry name" value="T6SS_Tle1-like_cat"/>
    <property type="match status" value="1"/>
</dbReference>
<keyword evidence="4" id="KW-1185">Reference proteome</keyword>
<dbReference type="SUPFAM" id="SSF53474">
    <property type="entry name" value="alpha/beta-Hydrolases"/>
    <property type="match status" value="1"/>
</dbReference>
<dbReference type="InterPro" id="IPR018712">
    <property type="entry name" value="Tle1-like_cat"/>
</dbReference>
<dbReference type="PANTHER" id="PTHR33840">
    <property type="match status" value="1"/>
</dbReference>
<comment type="caution">
    <text evidence="3">The sequence shown here is derived from an EMBL/GenBank/DDBJ whole genome shotgun (WGS) entry which is preliminary data.</text>
</comment>
<gene>
    <name evidence="3" type="ORF">B0F90DRAFT_1668043</name>
</gene>
<evidence type="ECO:0000313" key="4">
    <source>
        <dbReference type="Proteomes" id="UP001203297"/>
    </source>
</evidence>
<feature type="region of interest" description="Disordered" evidence="1">
    <location>
        <begin position="319"/>
        <end position="341"/>
    </location>
</feature>
<name>A0AAD4M6E5_9AGAM</name>
<evidence type="ECO:0000259" key="2">
    <source>
        <dbReference type="Pfam" id="PF09994"/>
    </source>
</evidence>
<dbReference type="EMBL" id="WTXG01000015">
    <property type="protein sequence ID" value="KAI0301180.1"/>
    <property type="molecule type" value="Genomic_DNA"/>
</dbReference>
<protein>
    <recommendedName>
        <fullName evidence="2">T6SS Phospholipase effector Tle1-like catalytic domain-containing protein</fullName>
    </recommendedName>
</protein>
<dbReference type="AlphaFoldDB" id="A0AAD4M6E5"/>
<reference evidence="3" key="1">
    <citation type="journal article" date="2022" name="New Phytol.">
        <title>Evolutionary transition to the ectomycorrhizal habit in the genomes of a hyperdiverse lineage of mushroom-forming fungi.</title>
        <authorList>
            <person name="Looney B."/>
            <person name="Miyauchi S."/>
            <person name="Morin E."/>
            <person name="Drula E."/>
            <person name="Courty P.E."/>
            <person name="Kohler A."/>
            <person name="Kuo A."/>
            <person name="LaButti K."/>
            <person name="Pangilinan J."/>
            <person name="Lipzen A."/>
            <person name="Riley R."/>
            <person name="Andreopoulos W."/>
            <person name="He G."/>
            <person name="Johnson J."/>
            <person name="Nolan M."/>
            <person name="Tritt A."/>
            <person name="Barry K.W."/>
            <person name="Grigoriev I.V."/>
            <person name="Nagy L.G."/>
            <person name="Hibbett D."/>
            <person name="Henrissat B."/>
            <person name="Matheny P.B."/>
            <person name="Labbe J."/>
            <person name="Martin F.M."/>
        </authorList>
    </citation>
    <scope>NUCLEOTIDE SEQUENCE</scope>
    <source>
        <strain evidence="3">BPL690</strain>
    </source>
</reference>
<evidence type="ECO:0000256" key="1">
    <source>
        <dbReference type="SAM" id="MobiDB-lite"/>
    </source>
</evidence>
<dbReference type="InterPro" id="IPR029058">
    <property type="entry name" value="AB_hydrolase_fold"/>
</dbReference>
<sequence length="468" mass="53348">MAGVSHSQQSSVKVKVRQPKPRTIVLCFDGTANEFCDRAGIGTYFQPGAVSPLLRTVARVLDQAFAWHLPVHIMDGYTFLMQNYLEGDKVCFFGFSRGAYTARALAGMLHKVGLLSKDNFEQIPFAYKLYKSSSDKNNKLAVRFKKAYSRDVPIDFLGVWDTVASTGILKSRTLPFVGTNDTIRIFRQALSLDERRAKFLPNSYHRPVTDLGPQSLQTLPPLRRFIANAKFISKGRKRIRDTPNTARQNNESNERVREVWFAGSHSDVGGGHSDDTELYMLSNISLRWMIREIMKTESPVQFDDTAFEQWKTTFERAPLAREESDATLNNDDPPPGNLKVTSLDEGDVVTIREASTLGKSSITLARTPSLPPPTFIKRSLDDCDAVEKMGDALRSNIFWWLLEIIPTYYEWQDENGKWIGEWSIRLGRGRKLPTRPVFHESVRTRMNDPLLNYSPRARYEEKSEIYED</sequence>